<reference evidence="1" key="1">
    <citation type="submission" date="2022-06" db="EMBL/GenBank/DDBJ databases">
        <authorList>
            <consortium name="SYNGENTA / RWTH Aachen University"/>
        </authorList>
    </citation>
    <scope>NUCLEOTIDE SEQUENCE</scope>
</reference>
<dbReference type="AlphaFoldDB" id="A0AAV0BMN5"/>
<sequence>MNLSFNKNLNAFIVVCTVLYNSTTLGGYRSLEDFGDLSRGLAESSDAGSSQAKSNPSIFSRFGSVASLLGRAPSRTGEASRGAIKTVRNLNRKIRSLVAADQRKNLISERVDEIEKLYYVPNGNEVDQRRTNAKSARLREDVVPDLFRLIEKQVNIMPKNIEDNLIGDIISTLHEIMRDNHTPDPEFTVKASKTFQLYAQDILSNTNSKFEDNRTRLLIDLMRIYCAIFGHEGTNILTENNETIIFLAKGIQSIIKGLFDRGEIHNIGKLELYKEIFVSSQAHPLTFIFKHLGTVGNENKWDSLLQEYINLEFKDLNNQDLNELLGNYLIFPKSSEKVEENQKDIRYDLLNNLLLVGTLPTLSKIWRNPGEVRVYFSLFWLWKYLTGEKNIGGEFILKRKTSELYAFLEGFIELYSNNKDSAANYFLLNHMATSDEEEEKSSIYNLRIDYIKAFQS</sequence>
<gene>
    <name evidence="1" type="ORF">PPACK8108_LOCUS22440</name>
</gene>
<comment type="caution">
    <text evidence="1">The sequence shown here is derived from an EMBL/GenBank/DDBJ whole genome shotgun (WGS) entry which is preliminary data.</text>
</comment>
<evidence type="ECO:0000313" key="1">
    <source>
        <dbReference type="EMBL" id="CAH7687628.1"/>
    </source>
</evidence>
<dbReference type="Proteomes" id="UP001153365">
    <property type="component" value="Unassembled WGS sequence"/>
</dbReference>
<organism evidence="1 2">
    <name type="scientific">Phakopsora pachyrhizi</name>
    <name type="common">Asian soybean rust disease fungus</name>
    <dbReference type="NCBI Taxonomy" id="170000"/>
    <lineage>
        <taxon>Eukaryota</taxon>
        <taxon>Fungi</taxon>
        <taxon>Dikarya</taxon>
        <taxon>Basidiomycota</taxon>
        <taxon>Pucciniomycotina</taxon>
        <taxon>Pucciniomycetes</taxon>
        <taxon>Pucciniales</taxon>
        <taxon>Phakopsoraceae</taxon>
        <taxon>Phakopsora</taxon>
    </lineage>
</organism>
<proteinExistence type="predicted"/>
<dbReference type="EMBL" id="CALTRL010005890">
    <property type="protein sequence ID" value="CAH7687628.1"/>
    <property type="molecule type" value="Genomic_DNA"/>
</dbReference>
<evidence type="ECO:0000313" key="2">
    <source>
        <dbReference type="Proteomes" id="UP001153365"/>
    </source>
</evidence>
<name>A0AAV0BMN5_PHAPC</name>
<protein>
    <submittedName>
        <fullName evidence="1">Expressed protein</fullName>
    </submittedName>
</protein>
<keyword evidence="2" id="KW-1185">Reference proteome</keyword>
<accession>A0AAV0BMN5</accession>